<dbReference type="Gene3D" id="1.25.40.10">
    <property type="entry name" value="Tetratricopeptide repeat domain"/>
    <property type="match status" value="1"/>
</dbReference>
<sequence length="263" mass="28827">MRAFVVAGCMLMLSACQTPTAVRDINSPAPYKASPKQSASRLAAPTASGISIPRVDCGATLSPADELTRNVVSERVREGSYYAALAEVQSLPASVPAVAVLRADILRRLKSPEARQWYLAMRDRCVSADADHGLGLIAADAGELALAHRYLQQAAKARPSSANFRNDLGFVAMLTSNDQQAEFELRTAFELAPADRKPGYNLMVLSLLKGDRANWWFWRERLAPTENERLDLLKSCREMMRQRQAATPAIVGQQQNCPINPLS</sequence>
<gene>
    <name evidence="1" type="ORF">ACFQ0F_02300</name>
</gene>
<dbReference type="SUPFAM" id="SSF48452">
    <property type="entry name" value="TPR-like"/>
    <property type="match status" value="1"/>
</dbReference>
<dbReference type="Proteomes" id="UP001597044">
    <property type="component" value="Unassembled WGS sequence"/>
</dbReference>
<dbReference type="EMBL" id="JBHTIT010000001">
    <property type="protein sequence ID" value="MFD0949229.1"/>
    <property type="molecule type" value="Genomic_DNA"/>
</dbReference>
<protein>
    <submittedName>
        <fullName evidence="1">Tetratricopeptide repeat protein</fullName>
    </submittedName>
</protein>
<dbReference type="PROSITE" id="PS51257">
    <property type="entry name" value="PROKAR_LIPOPROTEIN"/>
    <property type="match status" value="1"/>
</dbReference>
<proteinExistence type="predicted"/>
<keyword evidence="2" id="KW-1185">Reference proteome</keyword>
<organism evidence="1 2">
    <name type="scientific">Paraperlucidibaca wandonensis</name>
    <dbReference type="NCBI Taxonomy" id="1268273"/>
    <lineage>
        <taxon>Bacteria</taxon>
        <taxon>Pseudomonadati</taxon>
        <taxon>Pseudomonadota</taxon>
        <taxon>Gammaproteobacteria</taxon>
        <taxon>Moraxellales</taxon>
        <taxon>Moraxellaceae</taxon>
        <taxon>Paraperlucidibaca</taxon>
    </lineage>
</organism>
<accession>A0ABW3HDJ2</accession>
<dbReference type="InterPro" id="IPR011990">
    <property type="entry name" value="TPR-like_helical_dom_sf"/>
</dbReference>
<name>A0ABW3HDJ2_9GAMM</name>
<evidence type="ECO:0000313" key="1">
    <source>
        <dbReference type="EMBL" id="MFD0949229.1"/>
    </source>
</evidence>
<comment type="caution">
    <text evidence="1">The sequence shown here is derived from an EMBL/GenBank/DDBJ whole genome shotgun (WGS) entry which is preliminary data.</text>
</comment>
<evidence type="ECO:0000313" key="2">
    <source>
        <dbReference type="Proteomes" id="UP001597044"/>
    </source>
</evidence>
<dbReference type="RefSeq" id="WP_379068666.1">
    <property type="nucleotide sequence ID" value="NZ_JBHTIT010000001.1"/>
</dbReference>
<reference evidence="2" key="1">
    <citation type="journal article" date="2019" name="Int. J. Syst. Evol. Microbiol.">
        <title>The Global Catalogue of Microorganisms (GCM) 10K type strain sequencing project: providing services to taxonomists for standard genome sequencing and annotation.</title>
        <authorList>
            <consortium name="The Broad Institute Genomics Platform"/>
            <consortium name="The Broad Institute Genome Sequencing Center for Infectious Disease"/>
            <person name="Wu L."/>
            <person name="Ma J."/>
        </authorList>
    </citation>
    <scope>NUCLEOTIDE SEQUENCE [LARGE SCALE GENOMIC DNA]</scope>
    <source>
        <strain evidence="2">CCUG 63419</strain>
    </source>
</reference>